<dbReference type="InterPro" id="IPR036259">
    <property type="entry name" value="MFS_trans_sf"/>
</dbReference>
<evidence type="ECO:0000256" key="4">
    <source>
        <dbReference type="ARBA" id="ARBA00023136"/>
    </source>
</evidence>
<feature type="transmembrane region" description="Helical" evidence="5">
    <location>
        <begin position="362"/>
        <end position="383"/>
    </location>
</feature>
<keyword evidence="3 5" id="KW-1133">Transmembrane helix</keyword>
<dbReference type="OrthoDB" id="10021397at2759"/>
<evidence type="ECO:0000256" key="5">
    <source>
        <dbReference type="SAM" id="Phobius"/>
    </source>
</evidence>
<reference evidence="8" key="1">
    <citation type="journal article" date="2012" name="Science">
        <title>The Paleozoic origin of enzymatic lignin decomposition reconstructed from 31 fungal genomes.</title>
        <authorList>
            <person name="Floudas D."/>
            <person name="Binder M."/>
            <person name="Riley R."/>
            <person name="Barry K."/>
            <person name="Blanchette R.A."/>
            <person name="Henrissat B."/>
            <person name="Martinez A.T."/>
            <person name="Otillar R."/>
            <person name="Spatafora J.W."/>
            <person name="Yadav J.S."/>
            <person name="Aerts A."/>
            <person name="Benoit I."/>
            <person name="Boyd A."/>
            <person name="Carlson A."/>
            <person name="Copeland A."/>
            <person name="Coutinho P.M."/>
            <person name="de Vries R.P."/>
            <person name="Ferreira P."/>
            <person name="Findley K."/>
            <person name="Foster B."/>
            <person name="Gaskell J."/>
            <person name="Glotzer D."/>
            <person name="Gorecki P."/>
            <person name="Heitman J."/>
            <person name="Hesse C."/>
            <person name="Hori C."/>
            <person name="Igarashi K."/>
            <person name="Jurgens J.A."/>
            <person name="Kallen N."/>
            <person name="Kersten P."/>
            <person name="Kohler A."/>
            <person name="Kuees U."/>
            <person name="Kumar T.K.A."/>
            <person name="Kuo A."/>
            <person name="LaButti K."/>
            <person name="Larrondo L.F."/>
            <person name="Lindquist E."/>
            <person name="Ling A."/>
            <person name="Lombard V."/>
            <person name="Lucas S."/>
            <person name="Lundell T."/>
            <person name="Martin R."/>
            <person name="McLaughlin D.J."/>
            <person name="Morgenstern I."/>
            <person name="Morin E."/>
            <person name="Murat C."/>
            <person name="Nagy L.G."/>
            <person name="Nolan M."/>
            <person name="Ohm R.A."/>
            <person name="Patyshakuliyeva A."/>
            <person name="Rokas A."/>
            <person name="Ruiz-Duenas F.J."/>
            <person name="Sabat G."/>
            <person name="Salamov A."/>
            <person name="Samejima M."/>
            <person name="Schmutz J."/>
            <person name="Slot J.C."/>
            <person name="St John F."/>
            <person name="Stenlid J."/>
            <person name="Sun H."/>
            <person name="Sun S."/>
            <person name="Syed K."/>
            <person name="Tsang A."/>
            <person name="Wiebenga A."/>
            <person name="Young D."/>
            <person name="Pisabarro A."/>
            <person name="Eastwood D.C."/>
            <person name="Martin F."/>
            <person name="Cullen D."/>
            <person name="Grigoriev I.V."/>
            <person name="Hibbett D.S."/>
        </authorList>
    </citation>
    <scope>NUCLEOTIDE SEQUENCE [LARGE SCALE GENOMIC DNA]</scope>
    <source>
        <strain evidence="8">RWD-64-598 SS2</strain>
    </source>
</reference>
<dbReference type="Gene3D" id="1.20.1250.20">
    <property type="entry name" value="MFS general substrate transporter like domains"/>
    <property type="match status" value="2"/>
</dbReference>
<evidence type="ECO:0000313" key="8">
    <source>
        <dbReference type="Proteomes" id="UP000053558"/>
    </source>
</evidence>
<dbReference type="KEGG" id="cput:CONPUDRAFT_166793"/>
<comment type="caution">
    <text evidence="7">The sequence shown here is derived from an EMBL/GenBank/DDBJ whole genome shotgun (WGS) entry which is preliminary data.</text>
</comment>
<feature type="domain" description="Major facilitator superfamily (MFS) profile" evidence="6">
    <location>
        <begin position="1"/>
        <end position="457"/>
    </location>
</feature>
<dbReference type="OMA" id="LMETIAC"/>
<keyword evidence="2 5" id="KW-0812">Transmembrane</keyword>
<feature type="transmembrane region" description="Helical" evidence="5">
    <location>
        <begin position="192"/>
        <end position="211"/>
    </location>
</feature>
<dbReference type="AlphaFoldDB" id="A0A5M3MJG1"/>
<feature type="transmembrane region" description="Helical" evidence="5">
    <location>
        <begin position="57"/>
        <end position="78"/>
    </location>
</feature>
<feature type="transmembrane region" description="Helical" evidence="5">
    <location>
        <begin position="270"/>
        <end position="286"/>
    </location>
</feature>
<protein>
    <submittedName>
        <fullName evidence="7">MFS general substrate transporter</fullName>
    </submittedName>
</protein>
<dbReference type="Pfam" id="PF07690">
    <property type="entry name" value="MFS_1"/>
    <property type="match status" value="1"/>
</dbReference>
<feature type="transmembrane region" description="Helical" evidence="5">
    <location>
        <begin position="161"/>
        <end position="180"/>
    </location>
</feature>
<name>A0A5M3MJG1_CONPW</name>
<dbReference type="EMBL" id="JH711581">
    <property type="protein sequence ID" value="EIW78934.1"/>
    <property type="molecule type" value="Genomic_DNA"/>
</dbReference>
<evidence type="ECO:0000313" key="7">
    <source>
        <dbReference type="EMBL" id="EIW78934.1"/>
    </source>
</evidence>
<feature type="transmembrane region" description="Helical" evidence="5">
    <location>
        <begin position="90"/>
        <end position="111"/>
    </location>
</feature>
<dbReference type="InterPro" id="IPR011701">
    <property type="entry name" value="MFS"/>
</dbReference>
<dbReference type="SUPFAM" id="SSF103473">
    <property type="entry name" value="MFS general substrate transporter"/>
    <property type="match status" value="1"/>
</dbReference>
<evidence type="ECO:0000259" key="6">
    <source>
        <dbReference type="PROSITE" id="PS50850"/>
    </source>
</evidence>
<comment type="subcellular location">
    <subcellularLocation>
        <location evidence="1">Membrane</location>
        <topology evidence="1">Multi-pass membrane protein</topology>
    </subcellularLocation>
</comment>
<organism evidence="7 8">
    <name type="scientific">Coniophora puteana (strain RWD-64-598)</name>
    <name type="common">Brown rot fungus</name>
    <dbReference type="NCBI Taxonomy" id="741705"/>
    <lineage>
        <taxon>Eukaryota</taxon>
        <taxon>Fungi</taxon>
        <taxon>Dikarya</taxon>
        <taxon>Basidiomycota</taxon>
        <taxon>Agaricomycotina</taxon>
        <taxon>Agaricomycetes</taxon>
        <taxon>Agaricomycetidae</taxon>
        <taxon>Boletales</taxon>
        <taxon>Coniophorineae</taxon>
        <taxon>Coniophoraceae</taxon>
        <taxon>Coniophora</taxon>
    </lineage>
</organism>
<keyword evidence="8" id="KW-1185">Reference proteome</keyword>
<dbReference type="GO" id="GO:0022857">
    <property type="term" value="F:transmembrane transporter activity"/>
    <property type="evidence" value="ECO:0007669"/>
    <property type="project" value="InterPro"/>
</dbReference>
<feature type="transmembrane region" description="Helical" evidence="5">
    <location>
        <begin position="32"/>
        <end position="51"/>
    </location>
</feature>
<feature type="transmembrane region" description="Helical" evidence="5">
    <location>
        <begin position="231"/>
        <end position="250"/>
    </location>
</feature>
<dbReference type="GO" id="GO:0005886">
    <property type="term" value="C:plasma membrane"/>
    <property type="evidence" value="ECO:0007669"/>
    <property type="project" value="TreeGrafter"/>
</dbReference>
<dbReference type="GeneID" id="19205645"/>
<evidence type="ECO:0000256" key="1">
    <source>
        <dbReference type="ARBA" id="ARBA00004141"/>
    </source>
</evidence>
<dbReference type="InterPro" id="IPR020846">
    <property type="entry name" value="MFS_dom"/>
</dbReference>
<feature type="transmembrane region" description="Helical" evidence="5">
    <location>
        <begin position="433"/>
        <end position="453"/>
    </location>
</feature>
<keyword evidence="4 5" id="KW-0472">Membrane</keyword>
<dbReference type="PROSITE" id="PS50850">
    <property type="entry name" value="MFS"/>
    <property type="match status" value="1"/>
</dbReference>
<dbReference type="PANTHER" id="PTHR23501:SF198">
    <property type="entry name" value="AZOLE RESISTANCE PROTEIN 1-RELATED"/>
    <property type="match status" value="1"/>
</dbReference>
<feature type="transmembrane region" description="Helical" evidence="5">
    <location>
        <begin position="293"/>
        <end position="312"/>
    </location>
</feature>
<evidence type="ECO:0000256" key="2">
    <source>
        <dbReference type="ARBA" id="ARBA00022692"/>
    </source>
</evidence>
<sequence>MVSWISTAYFLTKTVATLPVGQILTLYSTKRVYVSGILIFELGSLLCAVSTSMPFLIVGRLIAGIGATTVNVAAIWLIAQIARLEIRPILFGMIALMETIACTIGPIIGGAFSEKVTWRWCFYVNLPIGGLALAISYFMPGENAPKKASSDKTLAAKFLEIDWIGCLISSGMIIAFLFPLQLGGNTYPWKSASVITPLILSAVGIASFLAWQRIKGARAILPWSILRKSILGSSFVSFWTYWALFDQIYYIPLWYQVQGRTALQSGIDTLPFLLSSCLAPVFAGLFSKKTGYYWPIMVIFPLLSSIGTGLMYTMGPASSRTRMIGYQIISGIGTGATLQLPDVSIQAELAHESQLIPQATGLMALVQGIGALIGLAISAAVFLNQLTIDLRATAPFLSETVAKELQQSIAYIFTLPASEQDLVVQAYIKSLNLVFIAQVPAGVLASLTSLTMIRNYNLKHRGRGAGSADERMDA</sequence>
<gene>
    <name evidence="7" type="ORF">CONPUDRAFT_166793</name>
</gene>
<proteinExistence type="predicted"/>
<dbReference type="Proteomes" id="UP000053558">
    <property type="component" value="Unassembled WGS sequence"/>
</dbReference>
<dbReference type="PANTHER" id="PTHR23501">
    <property type="entry name" value="MAJOR FACILITATOR SUPERFAMILY"/>
    <property type="match status" value="1"/>
</dbReference>
<feature type="transmembrane region" description="Helical" evidence="5">
    <location>
        <begin position="117"/>
        <end position="140"/>
    </location>
</feature>
<accession>A0A5M3MJG1</accession>
<evidence type="ECO:0000256" key="3">
    <source>
        <dbReference type="ARBA" id="ARBA00022989"/>
    </source>
</evidence>
<dbReference type="RefSeq" id="XP_007770684.1">
    <property type="nucleotide sequence ID" value="XM_007772494.1"/>
</dbReference>